<protein>
    <submittedName>
        <fullName evidence="2">Uncharacterized protein</fullName>
    </submittedName>
</protein>
<reference evidence="2" key="1">
    <citation type="journal article" date="2023" name="G3 (Bethesda)">
        <title>A reference genome for the long-term kleptoplast-retaining sea slug Elysia crispata morphotype clarki.</title>
        <authorList>
            <person name="Eastman K.E."/>
            <person name="Pendleton A.L."/>
            <person name="Shaikh M.A."/>
            <person name="Suttiyut T."/>
            <person name="Ogas R."/>
            <person name="Tomko P."/>
            <person name="Gavelis G."/>
            <person name="Widhalm J.R."/>
            <person name="Wisecaver J.H."/>
        </authorList>
    </citation>
    <scope>NUCLEOTIDE SEQUENCE</scope>
    <source>
        <strain evidence="2">ECLA1</strain>
    </source>
</reference>
<keyword evidence="1" id="KW-0732">Signal</keyword>
<evidence type="ECO:0000313" key="2">
    <source>
        <dbReference type="EMBL" id="KAK3763692.1"/>
    </source>
</evidence>
<proteinExistence type="predicted"/>
<evidence type="ECO:0000256" key="1">
    <source>
        <dbReference type="SAM" id="SignalP"/>
    </source>
</evidence>
<dbReference type="EMBL" id="JAWDGP010004519">
    <property type="protein sequence ID" value="KAK3763692.1"/>
    <property type="molecule type" value="Genomic_DNA"/>
</dbReference>
<feature type="chain" id="PRO_5042242805" evidence="1">
    <location>
        <begin position="19"/>
        <end position="90"/>
    </location>
</feature>
<gene>
    <name evidence="2" type="ORF">RRG08_020373</name>
</gene>
<sequence>MRCLLLLVLILLFAATEAAVSTASQNAEECRSEWCHKDSIHVTTFNGKKVCCDNKKHMYMFQVTRFREGKRLKLSYLILEMDDTKKFHEV</sequence>
<comment type="caution">
    <text evidence="2">The sequence shown here is derived from an EMBL/GenBank/DDBJ whole genome shotgun (WGS) entry which is preliminary data.</text>
</comment>
<organism evidence="2 3">
    <name type="scientific">Elysia crispata</name>
    <name type="common">lettuce slug</name>
    <dbReference type="NCBI Taxonomy" id="231223"/>
    <lineage>
        <taxon>Eukaryota</taxon>
        <taxon>Metazoa</taxon>
        <taxon>Spiralia</taxon>
        <taxon>Lophotrochozoa</taxon>
        <taxon>Mollusca</taxon>
        <taxon>Gastropoda</taxon>
        <taxon>Heterobranchia</taxon>
        <taxon>Euthyneura</taxon>
        <taxon>Panpulmonata</taxon>
        <taxon>Sacoglossa</taxon>
        <taxon>Placobranchoidea</taxon>
        <taxon>Plakobranchidae</taxon>
        <taxon>Elysia</taxon>
    </lineage>
</organism>
<dbReference type="AlphaFoldDB" id="A0AAE0Z854"/>
<evidence type="ECO:0000313" key="3">
    <source>
        <dbReference type="Proteomes" id="UP001283361"/>
    </source>
</evidence>
<dbReference type="Proteomes" id="UP001283361">
    <property type="component" value="Unassembled WGS sequence"/>
</dbReference>
<feature type="signal peptide" evidence="1">
    <location>
        <begin position="1"/>
        <end position="18"/>
    </location>
</feature>
<name>A0AAE0Z854_9GAST</name>
<keyword evidence="3" id="KW-1185">Reference proteome</keyword>
<accession>A0AAE0Z854</accession>
<feature type="non-terminal residue" evidence="2">
    <location>
        <position position="1"/>
    </location>
</feature>